<sequence>MVRGISKTLIVGITIVIAIAIIAIYYTIQSNIAGQGIKNTGIEYPVTVTDYLGRNITIYSQPTTLGIIAPDCAQIIYTLGFGNRVVLIDVYSEQLLHYLNVTVPGNITTISSIYESIPIETIITAHPSLLCVDAGFQPQLEQDTNELSAADITLIFIGGTANTNITGIENDVMLMAKALGVPKRGEEIINNMSGVINYVRSKVLSGPRVTVAYISWYNPIYAAGNSSFVGYYIAIAGGYDPFSGMYPTVSSSQLLTANPDYIIADNFMGNYTATLQAILSIPGINSTNAAMENHIYILGNFAESLIEEPGPLSVYGALLLAMILHPSAFGLNSTAIPHYISAQWVNQYVRPNLNITLNNG</sequence>
<dbReference type="OrthoDB" id="24039at2157"/>
<dbReference type="EMBL" id="BMNM01000006">
    <property type="protein sequence ID" value="GGI79477.1"/>
    <property type="molecule type" value="Genomic_DNA"/>
</dbReference>
<accession>A0A830EFA4</accession>
<feature type="transmembrane region" description="Helical" evidence="1">
    <location>
        <begin position="9"/>
        <end position="28"/>
    </location>
</feature>
<evidence type="ECO:0000313" key="4">
    <source>
        <dbReference type="EMBL" id="GGI79477.1"/>
    </source>
</evidence>
<dbReference type="Proteomes" id="UP001060771">
    <property type="component" value="Chromosome"/>
</dbReference>
<dbReference type="SUPFAM" id="SSF53807">
    <property type="entry name" value="Helical backbone' metal receptor"/>
    <property type="match status" value="1"/>
</dbReference>
<dbReference type="AlphaFoldDB" id="A0A830EFA4"/>
<dbReference type="InterPro" id="IPR002491">
    <property type="entry name" value="ABC_transptr_periplasmic_BD"/>
</dbReference>
<evidence type="ECO:0000313" key="3">
    <source>
        <dbReference type="EMBL" id="BDR90941.1"/>
    </source>
</evidence>
<gene>
    <name evidence="4" type="ORF">GCM10007112_15510</name>
    <name evidence="3" type="ORF">Vsou_00340</name>
</gene>
<evidence type="ECO:0000313" key="5">
    <source>
        <dbReference type="Proteomes" id="UP000657075"/>
    </source>
</evidence>
<dbReference type="Gene3D" id="3.40.50.1980">
    <property type="entry name" value="Nitrogenase molybdenum iron protein domain"/>
    <property type="match status" value="2"/>
</dbReference>
<dbReference type="Proteomes" id="UP000657075">
    <property type="component" value="Unassembled WGS sequence"/>
</dbReference>
<dbReference type="RefSeq" id="WP_188603433.1">
    <property type="nucleotide sequence ID" value="NZ_AP026830.1"/>
</dbReference>
<dbReference type="InterPro" id="IPR050902">
    <property type="entry name" value="ABC_Transporter_SBP"/>
</dbReference>
<keyword evidence="1" id="KW-0472">Membrane</keyword>
<dbReference type="Pfam" id="PF01497">
    <property type="entry name" value="Peripla_BP_2"/>
    <property type="match status" value="1"/>
</dbReference>
<reference evidence="4" key="2">
    <citation type="submission" date="2020-09" db="EMBL/GenBank/DDBJ databases">
        <authorList>
            <person name="Sun Q."/>
            <person name="Ohkuma M."/>
        </authorList>
    </citation>
    <scope>NUCLEOTIDE SEQUENCE</scope>
    <source>
        <strain evidence="4">JCM 11219</strain>
    </source>
</reference>
<proteinExistence type="predicted"/>
<keyword evidence="1" id="KW-0812">Transmembrane</keyword>
<dbReference type="PANTHER" id="PTHR30535">
    <property type="entry name" value="VITAMIN B12-BINDING PROTEIN"/>
    <property type="match status" value="1"/>
</dbReference>
<dbReference type="PANTHER" id="PTHR30535:SF34">
    <property type="entry name" value="MOLYBDATE-BINDING PROTEIN MOLA"/>
    <property type="match status" value="1"/>
</dbReference>
<dbReference type="EMBL" id="AP026830">
    <property type="protein sequence ID" value="BDR90941.1"/>
    <property type="molecule type" value="Genomic_DNA"/>
</dbReference>
<feature type="domain" description="Fe/B12 periplasmic-binding" evidence="2">
    <location>
        <begin position="64"/>
        <end position="328"/>
    </location>
</feature>
<evidence type="ECO:0000256" key="1">
    <source>
        <dbReference type="SAM" id="Phobius"/>
    </source>
</evidence>
<reference evidence="4" key="1">
    <citation type="journal article" date="2014" name="Int. J. Syst. Evol. Microbiol.">
        <title>Complete genome sequence of Corynebacterium casei LMG S-19264T (=DSM 44701T), isolated from a smear-ripened cheese.</title>
        <authorList>
            <consortium name="US DOE Joint Genome Institute (JGI-PGF)"/>
            <person name="Walter F."/>
            <person name="Albersmeier A."/>
            <person name="Kalinowski J."/>
            <person name="Ruckert C."/>
        </authorList>
    </citation>
    <scope>NUCLEOTIDE SEQUENCE</scope>
    <source>
        <strain evidence="4">JCM 11219</strain>
    </source>
</reference>
<dbReference type="PROSITE" id="PS50983">
    <property type="entry name" value="FE_B12_PBP"/>
    <property type="match status" value="1"/>
</dbReference>
<name>A0A830EFA4_9CREN</name>
<evidence type="ECO:0000313" key="6">
    <source>
        <dbReference type="Proteomes" id="UP001060771"/>
    </source>
</evidence>
<dbReference type="GeneID" id="76205585"/>
<organism evidence="4 5">
    <name type="scientific">Vulcanisaeta souniana JCM 11219</name>
    <dbReference type="NCBI Taxonomy" id="1293586"/>
    <lineage>
        <taxon>Archaea</taxon>
        <taxon>Thermoproteota</taxon>
        <taxon>Thermoprotei</taxon>
        <taxon>Thermoproteales</taxon>
        <taxon>Thermoproteaceae</taxon>
        <taxon>Vulcanisaeta</taxon>
    </lineage>
</organism>
<reference evidence="3" key="4">
    <citation type="journal article" date="2023" name="Microbiol. Resour. Announc.">
        <title>Complete Genome Sequence of Vulcanisaeta souniana Strain IC-059, a Hyperthermophilic Archaeon Isolated from Hot Spring Water in Japan.</title>
        <authorList>
            <person name="Kato S."/>
            <person name="Itoh T."/>
            <person name="Wu L."/>
            <person name="Ma J."/>
            <person name="Ohkuma M."/>
        </authorList>
    </citation>
    <scope>NUCLEOTIDE SEQUENCE</scope>
    <source>
        <strain evidence="3">JCM 11219</strain>
    </source>
</reference>
<keyword evidence="6" id="KW-1185">Reference proteome</keyword>
<reference evidence="6" key="3">
    <citation type="submission" date="2022-09" db="EMBL/GenBank/DDBJ databases">
        <title>Complete genome sequence of Vulcanisaeta souniana.</title>
        <authorList>
            <person name="Kato S."/>
            <person name="Itoh T."/>
            <person name="Ohkuma M."/>
        </authorList>
    </citation>
    <scope>NUCLEOTIDE SEQUENCE [LARGE SCALE GENOMIC DNA]</scope>
    <source>
        <strain evidence="6">JCM 11219</strain>
    </source>
</reference>
<evidence type="ECO:0000259" key="2">
    <source>
        <dbReference type="PROSITE" id="PS50983"/>
    </source>
</evidence>
<keyword evidence="1" id="KW-1133">Transmembrane helix</keyword>
<protein>
    <submittedName>
        <fullName evidence="4">ABC transporter substrate-binding protein</fullName>
    </submittedName>
</protein>